<evidence type="ECO:0000256" key="1">
    <source>
        <dbReference type="SAM" id="MobiDB-lite"/>
    </source>
</evidence>
<feature type="compositionally biased region" description="Polar residues" evidence="1">
    <location>
        <begin position="45"/>
        <end position="58"/>
    </location>
</feature>
<feature type="region of interest" description="Disordered" evidence="1">
    <location>
        <begin position="1"/>
        <end position="90"/>
    </location>
</feature>
<accession>A0AAN8DCF1</accession>
<gene>
    <name evidence="2" type="ORF">CgunFtcFv8_023431</name>
</gene>
<keyword evidence="3" id="KW-1185">Reference proteome</keyword>
<dbReference type="Proteomes" id="UP001331515">
    <property type="component" value="Unassembled WGS sequence"/>
</dbReference>
<comment type="caution">
    <text evidence="2">The sequence shown here is derived from an EMBL/GenBank/DDBJ whole genome shotgun (WGS) entry which is preliminary data.</text>
</comment>
<dbReference type="EMBL" id="JAURVH010001524">
    <property type="protein sequence ID" value="KAK5919547.1"/>
    <property type="molecule type" value="Genomic_DNA"/>
</dbReference>
<organism evidence="2 3">
    <name type="scientific">Champsocephalus gunnari</name>
    <name type="common">Mackerel icefish</name>
    <dbReference type="NCBI Taxonomy" id="52237"/>
    <lineage>
        <taxon>Eukaryota</taxon>
        <taxon>Metazoa</taxon>
        <taxon>Chordata</taxon>
        <taxon>Craniata</taxon>
        <taxon>Vertebrata</taxon>
        <taxon>Euteleostomi</taxon>
        <taxon>Actinopterygii</taxon>
        <taxon>Neopterygii</taxon>
        <taxon>Teleostei</taxon>
        <taxon>Neoteleostei</taxon>
        <taxon>Acanthomorphata</taxon>
        <taxon>Eupercaria</taxon>
        <taxon>Perciformes</taxon>
        <taxon>Notothenioidei</taxon>
        <taxon>Channichthyidae</taxon>
        <taxon>Champsocephalus</taxon>
    </lineage>
</organism>
<dbReference type="AlphaFoldDB" id="A0AAN8DCF1"/>
<evidence type="ECO:0000313" key="2">
    <source>
        <dbReference type="EMBL" id="KAK5919547.1"/>
    </source>
</evidence>
<name>A0AAN8DCF1_CHAGU</name>
<evidence type="ECO:0000313" key="3">
    <source>
        <dbReference type="Proteomes" id="UP001331515"/>
    </source>
</evidence>
<proteinExistence type="predicted"/>
<reference evidence="2 3" key="1">
    <citation type="journal article" date="2023" name="Mol. Biol. Evol.">
        <title>Genomics of Secondarily Temperate Adaptation in the Only Non-Antarctic Icefish.</title>
        <authorList>
            <person name="Rivera-Colon A.G."/>
            <person name="Rayamajhi N."/>
            <person name="Minhas B.F."/>
            <person name="Madrigal G."/>
            <person name="Bilyk K.T."/>
            <person name="Yoon V."/>
            <person name="Hune M."/>
            <person name="Gregory S."/>
            <person name="Cheng C.H.C."/>
            <person name="Catchen J.M."/>
        </authorList>
    </citation>
    <scope>NUCLEOTIDE SEQUENCE [LARGE SCALE GENOMIC DNA]</scope>
    <source>
        <tissue evidence="2">White muscle</tissue>
    </source>
</reference>
<protein>
    <submittedName>
        <fullName evidence="2">Uncharacterized protein</fullName>
    </submittedName>
</protein>
<sequence>MNKPPQPIAGSTSVPNPSPSPGLTQAAYGPGQPPSLVFATPPPQQMNSAPQPRQSYYQNRPAMAASAPRLQTSSGPPTCRTHSRLPAQLPDDDDFPAAAVFCWLPSGILHPPWTVPGPIYASYSAVSSDHRDSRLLPGN</sequence>